<evidence type="ECO:0000256" key="1">
    <source>
        <dbReference type="ARBA" id="ARBA00004123"/>
    </source>
</evidence>
<protein>
    <recommendedName>
        <fullName evidence="4">COP9 signalosome complex subunit 4</fullName>
    </recommendedName>
</protein>
<proteinExistence type="inferred from homology"/>
<keyword evidence="7" id="KW-0539">Nucleus</keyword>
<name>A0A9W8IHY9_9FUNG</name>
<dbReference type="AlphaFoldDB" id="A0A9W8IHY9"/>
<dbReference type="InterPro" id="IPR040134">
    <property type="entry name" value="PSMD12/CSN4"/>
</dbReference>
<comment type="subcellular location">
    <subcellularLocation>
        <location evidence="2">Cytoplasm</location>
    </subcellularLocation>
    <subcellularLocation>
        <location evidence="1">Nucleus</location>
    </subcellularLocation>
</comment>
<dbReference type="Proteomes" id="UP001139887">
    <property type="component" value="Unassembled WGS sequence"/>
</dbReference>
<dbReference type="OrthoDB" id="295656at2759"/>
<dbReference type="GO" id="GO:0008180">
    <property type="term" value="C:COP9 signalosome"/>
    <property type="evidence" value="ECO:0007669"/>
    <property type="project" value="UniProtKB-KW"/>
</dbReference>
<feature type="domain" description="PCI" evidence="8">
    <location>
        <begin position="204"/>
        <end position="378"/>
    </location>
</feature>
<dbReference type="Pfam" id="PF22241">
    <property type="entry name" value="PSMD12-CSN4_N"/>
    <property type="match status" value="1"/>
</dbReference>
<accession>A0A9W8IHY9</accession>
<evidence type="ECO:0000313" key="10">
    <source>
        <dbReference type="Proteomes" id="UP001139887"/>
    </source>
</evidence>
<dbReference type="InterPro" id="IPR000717">
    <property type="entry name" value="PCI_dom"/>
</dbReference>
<evidence type="ECO:0000256" key="2">
    <source>
        <dbReference type="ARBA" id="ARBA00004496"/>
    </source>
</evidence>
<comment type="similarity">
    <text evidence="3">Belongs to the CSN4 family.</text>
</comment>
<sequence>MSSNEIAAQLSALFRSDTLDTVESSAQSANKFIMDKLNLEDNQDANAQCQALASIVDACVDEQLPQTVSTAVLGELITMMSQSASELSQDVRQTTLEHLLCKVQQRTSAFETAIIEARQALADILIADEKWEEAAQQLQGIRLEQSQRSYTNEQVFGLYITTVELFLKANRFDQAVKAQSRAATLLIHVRDVELVNRYRCVQARISDLSQKYIDAANTYFTIFQTDLKNAAKQTDALERAIKCAVLASAGPQKMRIMTALYREKLASSLSCYGFLEKMVLKRLIKPDELQQFSKQLEDHQQSLLADGKTTILEHAVREHNIFMLSSLYSNIKFENLGLMLGVDSEDAEQMCARMIAESRMKGRIDQVDGVVTFEGAREVKEVSAAIFLKSQATAQPSPMHFRESIAAKWDERIVKLCTAVEDSVDLLIERQPVYTKLLFRSADV</sequence>
<dbReference type="InterPro" id="IPR054559">
    <property type="entry name" value="PSMD12-CSN4-like_N"/>
</dbReference>
<evidence type="ECO:0000313" key="9">
    <source>
        <dbReference type="EMBL" id="KAJ2852611.1"/>
    </source>
</evidence>
<dbReference type="PANTHER" id="PTHR10855">
    <property type="entry name" value="26S PROTEASOME NON-ATPASE REGULATORY SUBUNIT 12/COP9 SIGNALOSOME COMPLEX SUBUNIT 4"/>
    <property type="match status" value="1"/>
</dbReference>
<evidence type="ECO:0000256" key="4">
    <source>
        <dbReference type="ARBA" id="ARBA00014881"/>
    </source>
</evidence>
<evidence type="ECO:0000256" key="5">
    <source>
        <dbReference type="ARBA" id="ARBA00022490"/>
    </source>
</evidence>
<dbReference type="SMART" id="SM00088">
    <property type="entry name" value="PINT"/>
    <property type="match status" value="1"/>
</dbReference>
<organism evidence="9 10">
    <name type="scientific">Coemansia brasiliensis</name>
    <dbReference type="NCBI Taxonomy" id="2650707"/>
    <lineage>
        <taxon>Eukaryota</taxon>
        <taxon>Fungi</taxon>
        <taxon>Fungi incertae sedis</taxon>
        <taxon>Zoopagomycota</taxon>
        <taxon>Kickxellomycotina</taxon>
        <taxon>Kickxellomycetes</taxon>
        <taxon>Kickxellales</taxon>
        <taxon>Kickxellaceae</taxon>
        <taxon>Coemansia</taxon>
    </lineage>
</organism>
<dbReference type="InterPro" id="IPR036390">
    <property type="entry name" value="WH_DNA-bd_sf"/>
</dbReference>
<dbReference type="PANTHER" id="PTHR10855:SF2">
    <property type="entry name" value="COP9 SIGNALOSOME COMPLEX SUBUNIT 4"/>
    <property type="match status" value="1"/>
</dbReference>
<dbReference type="Pfam" id="PF01399">
    <property type="entry name" value="PCI"/>
    <property type="match status" value="1"/>
</dbReference>
<dbReference type="PROSITE" id="PS50250">
    <property type="entry name" value="PCI"/>
    <property type="match status" value="1"/>
</dbReference>
<dbReference type="GO" id="GO:0005829">
    <property type="term" value="C:cytosol"/>
    <property type="evidence" value="ECO:0007669"/>
    <property type="project" value="TreeGrafter"/>
</dbReference>
<keyword evidence="10" id="KW-1185">Reference proteome</keyword>
<keyword evidence="5" id="KW-0963">Cytoplasm</keyword>
<dbReference type="Gene3D" id="1.10.10.10">
    <property type="entry name" value="Winged helix-like DNA-binding domain superfamily/Winged helix DNA-binding domain"/>
    <property type="match status" value="1"/>
</dbReference>
<evidence type="ECO:0000259" key="8">
    <source>
        <dbReference type="PROSITE" id="PS50250"/>
    </source>
</evidence>
<dbReference type="SUPFAM" id="SSF46785">
    <property type="entry name" value="Winged helix' DNA-binding domain"/>
    <property type="match status" value="1"/>
</dbReference>
<gene>
    <name evidence="9" type="primary">COPS4</name>
    <name evidence="9" type="ORF">IWW36_000240</name>
</gene>
<comment type="caution">
    <text evidence="9">The sequence shown here is derived from an EMBL/GenBank/DDBJ whole genome shotgun (WGS) entry which is preliminary data.</text>
</comment>
<evidence type="ECO:0000256" key="3">
    <source>
        <dbReference type="ARBA" id="ARBA00010417"/>
    </source>
</evidence>
<evidence type="ECO:0000256" key="6">
    <source>
        <dbReference type="ARBA" id="ARBA00022790"/>
    </source>
</evidence>
<reference evidence="9" key="1">
    <citation type="submission" date="2022-07" db="EMBL/GenBank/DDBJ databases">
        <title>Phylogenomic reconstructions and comparative analyses of Kickxellomycotina fungi.</title>
        <authorList>
            <person name="Reynolds N.K."/>
            <person name="Stajich J.E."/>
            <person name="Barry K."/>
            <person name="Grigoriev I.V."/>
            <person name="Crous P."/>
            <person name="Smith M.E."/>
        </authorList>
    </citation>
    <scope>NUCLEOTIDE SEQUENCE</scope>
    <source>
        <strain evidence="9">NRRL 1566</strain>
    </source>
</reference>
<evidence type="ECO:0000256" key="7">
    <source>
        <dbReference type="ARBA" id="ARBA00023242"/>
    </source>
</evidence>
<dbReference type="InterPro" id="IPR036388">
    <property type="entry name" value="WH-like_DNA-bd_sf"/>
</dbReference>
<keyword evidence="6" id="KW-0736">Signalosome</keyword>
<dbReference type="EMBL" id="JANBUW010000002">
    <property type="protein sequence ID" value="KAJ2852611.1"/>
    <property type="molecule type" value="Genomic_DNA"/>
</dbReference>